<accession>A0A6S6Z270</accession>
<evidence type="ECO:0000313" key="3">
    <source>
        <dbReference type="Proteomes" id="UP000494269"/>
    </source>
</evidence>
<evidence type="ECO:0008006" key="4">
    <source>
        <dbReference type="Google" id="ProtNLM"/>
    </source>
</evidence>
<feature type="region of interest" description="Disordered" evidence="1">
    <location>
        <begin position="411"/>
        <end position="434"/>
    </location>
</feature>
<reference evidence="2 3" key="1">
    <citation type="submission" date="2020-04" db="EMBL/GenBank/DDBJ databases">
        <authorList>
            <person name="De Canck E."/>
        </authorList>
    </citation>
    <scope>NUCLEOTIDE SEQUENCE [LARGE SCALE GENOMIC DNA]</scope>
    <source>
        <strain evidence="2 3">LMG 3441</strain>
    </source>
</reference>
<dbReference type="Proteomes" id="UP000494269">
    <property type="component" value="Unassembled WGS sequence"/>
</dbReference>
<organism evidence="2 3">
    <name type="scientific">Achromobacter kerstersii</name>
    <dbReference type="NCBI Taxonomy" id="1353890"/>
    <lineage>
        <taxon>Bacteria</taxon>
        <taxon>Pseudomonadati</taxon>
        <taxon>Pseudomonadota</taxon>
        <taxon>Betaproteobacteria</taxon>
        <taxon>Burkholderiales</taxon>
        <taxon>Alcaligenaceae</taxon>
        <taxon>Achromobacter</taxon>
    </lineage>
</organism>
<feature type="compositionally biased region" description="Basic and acidic residues" evidence="1">
    <location>
        <begin position="411"/>
        <end position="420"/>
    </location>
</feature>
<dbReference type="Pfam" id="PF11876">
    <property type="entry name" value="TsiV"/>
    <property type="match status" value="1"/>
</dbReference>
<proteinExistence type="predicted"/>
<sequence>MSASNPLIDDDDLAGMIEDLKKWPNTASHNGSFELAVTPFLTFYFNYPPDHVLQTTLEMIDIHEDFEKCLGYPYTIATHPDSERPHPYGSARLGDVRNWARKTPVNRSFTVEFTDEKNHQSSPTHAAYLWRKSDRGNEEQDYSSIQFYYRWQWWLDNKDAWRRFVLHTIGRLKPAQVYSGFAMGNPLEFGMRSETAVWDRALAPHFYGLDTDYPFGMAFTPGLPAGIRPPTWGFFLSDIWREKLSVSREDVIAHLNDPRIRIDTLSCGQWIELGPQPELYPVERGVPELPVLLNRLLRRIRHPQLELTGFGEWDGDPNEYFDRIDTQRWLARFDGDSDWPTPEIRGLTPGDPPVEPTATHVVVGEPIPSDGWWYTLAKTHSRRYFKAGEFAPPVSQNASRGRVIWQRDIDQRAPEPEPARQAKTGQPAPRAGRWRADEKGSILCTVAKDEPLPAYQGQPVTWHWMQDDTTTEPTPAVRVRSGQPCPYPGTWTCEEFPTGPQTFMHQTLMPRINGQDVTWVMVRFLR</sequence>
<protein>
    <recommendedName>
        <fullName evidence="4">DUF3396 domain-containing protein</fullName>
    </recommendedName>
</protein>
<dbReference type="EMBL" id="CADIJQ010000001">
    <property type="protein sequence ID" value="CAB3658541.1"/>
    <property type="molecule type" value="Genomic_DNA"/>
</dbReference>
<keyword evidence="3" id="KW-1185">Reference proteome</keyword>
<evidence type="ECO:0000313" key="2">
    <source>
        <dbReference type="EMBL" id="CAB3658541.1"/>
    </source>
</evidence>
<dbReference type="InterPro" id="IPR021815">
    <property type="entry name" value="TsiV"/>
</dbReference>
<evidence type="ECO:0000256" key="1">
    <source>
        <dbReference type="SAM" id="MobiDB-lite"/>
    </source>
</evidence>
<gene>
    <name evidence="2" type="ORF">LMG3441_00432</name>
</gene>
<name>A0A6S6Z270_9BURK</name>
<dbReference type="AlphaFoldDB" id="A0A6S6Z270"/>
<dbReference type="RefSeq" id="WP_175168612.1">
    <property type="nucleotide sequence ID" value="NZ_CADIJQ010000001.1"/>
</dbReference>